<keyword evidence="1" id="KW-1133">Transmembrane helix</keyword>
<feature type="transmembrane region" description="Helical" evidence="1">
    <location>
        <begin position="20"/>
        <end position="43"/>
    </location>
</feature>
<proteinExistence type="predicted"/>
<dbReference type="AlphaFoldDB" id="A0A087T5X1"/>
<feature type="non-terminal residue" evidence="2">
    <location>
        <position position="55"/>
    </location>
</feature>
<organism evidence="2 3">
    <name type="scientific">Stegodyphus mimosarum</name>
    <name type="common">African social velvet spider</name>
    <dbReference type="NCBI Taxonomy" id="407821"/>
    <lineage>
        <taxon>Eukaryota</taxon>
        <taxon>Metazoa</taxon>
        <taxon>Ecdysozoa</taxon>
        <taxon>Arthropoda</taxon>
        <taxon>Chelicerata</taxon>
        <taxon>Arachnida</taxon>
        <taxon>Araneae</taxon>
        <taxon>Araneomorphae</taxon>
        <taxon>Entelegynae</taxon>
        <taxon>Eresoidea</taxon>
        <taxon>Eresidae</taxon>
        <taxon>Stegodyphus</taxon>
    </lineage>
</organism>
<dbReference type="EMBL" id="KK113579">
    <property type="protein sequence ID" value="KFM60510.1"/>
    <property type="molecule type" value="Genomic_DNA"/>
</dbReference>
<dbReference type="Proteomes" id="UP000054359">
    <property type="component" value="Unassembled WGS sequence"/>
</dbReference>
<protein>
    <submittedName>
        <fullName evidence="2">Uncharacterized protein</fullName>
    </submittedName>
</protein>
<keyword evidence="1" id="KW-0812">Transmembrane</keyword>
<sequence>MHCLYPSLKFMNISVLCRNYGKIFTGYSGTIATTLALFSNFFACKHQGNSFIRIL</sequence>
<evidence type="ECO:0000313" key="3">
    <source>
        <dbReference type="Proteomes" id="UP000054359"/>
    </source>
</evidence>
<keyword evidence="3" id="KW-1185">Reference proteome</keyword>
<reference evidence="2 3" key="1">
    <citation type="submission" date="2013-11" db="EMBL/GenBank/DDBJ databases">
        <title>Genome sequencing of Stegodyphus mimosarum.</title>
        <authorList>
            <person name="Bechsgaard J."/>
        </authorList>
    </citation>
    <scope>NUCLEOTIDE SEQUENCE [LARGE SCALE GENOMIC DNA]</scope>
</reference>
<name>A0A087T5X1_STEMI</name>
<keyword evidence="1" id="KW-0472">Membrane</keyword>
<accession>A0A087T5X1</accession>
<evidence type="ECO:0000313" key="2">
    <source>
        <dbReference type="EMBL" id="KFM60510.1"/>
    </source>
</evidence>
<evidence type="ECO:0000256" key="1">
    <source>
        <dbReference type="SAM" id="Phobius"/>
    </source>
</evidence>
<gene>
    <name evidence="2" type="ORF">X975_08381</name>
</gene>